<evidence type="ECO:0000259" key="2">
    <source>
        <dbReference type="PROSITE" id="PS50158"/>
    </source>
</evidence>
<dbReference type="Pfam" id="PF00098">
    <property type="entry name" value="zf-CCHC"/>
    <property type="match status" value="2"/>
</dbReference>
<keyword evidence="1" id="KW-0863">Zinc-finger</keyword>
<keyword evidence="1" id="KW-0862">Zinc</keyword>
<protein>
    <recommendedName>
        <fullName evidence="2">CCHC-type domain-containing protein</fullName>
    </recommendedName>
</protein>
<dbReference type="SUPFAM" id="SSF57756">
    <property type="entry name" value="Retrovirus zinc finger-like domains"/>
    <property type="match status" value="1"/>
</dbReference>
<dbReference type="InterPro" id="IPR001878">
    <property type="entry name" value="Znf_CCHC"/>
</dbReference>
<evidence type="ECO:0000313" key="3">
    <source>
        <dbReference type="EMBL" id="KAK4319770.1"/>
    </source>
</evidence>
<accession>A0AAE1Q3S8</accession>
<proteinExistence type="predicted"/>
<dbReference type="GO" id="GO:0003676">
    <property type="term" value="F:nucleic acid binding"/>
    <property type="evidence" value="ECO:0007669"/>
    <property type="project" value="InterPro"/>
</dbReference>
<dbReference type="GO" id="GO:0008270">
    <property type="term" value="F:zinc ion binding"/>
    <property type="evidence" value="ECO:0007669"/>
    <property type="project" value="UniProtKB-KW"/>
</dbReference>
<comment type="caution">
    <text evidence="3">The sequence shown here is derived from an EMBL/GenBank/DDBJ whole genome shotgun (WGS) entry which is preliminary data.</text>
</comment>
<dbReference type="PANTHER" id="PTHR46888">
    <property type="entry name" value="ZINC KNUCKLE DOMAINCONTAINING PROTEIN-RELATED"/>
    <property type="match status" value="1"/>
</dbReference>
<dbReference type="Gene3D" id="4.10.60.10">
    <property type="entry name" value="Zinc finger, CCHC-type"/>
    <property type="match status" value="1"/>
</dbReference>
<dbReference type="PANTHER" id="PTHR46888:SF1">
    <property type="entry name" value="RIBONUCLEASE H"/>
    <property type="match status" value="1"/>
</dbReference>
<reference evidence="3" key="1">
    <citation type="submission" date="2023-11" db="EMBL/GenBank/DDBJ databases">
        <title>Genome assemblies of two species of porcelain crab, Petrolisthes cinctipes and Petrolisthes manimaculis (Anomura: Porcellanidae).</title>
        <authorList>
            <person name="Angst P."/>
        </authorList>
    </citation>
    <scope>NUCLEOTIDE SEQUENCE</scope>
    <source>
        <strain evidence="3">PB745_02</strain>
        <tissue evidence="3">Gill</tissue>
    </source>
</reference>
<keyword evidence="1" id="KW-0479">Metal-binding</keyword>
<evidence type="ECO:0000313" key="5">
    <source>
        <dbReference type="Proteomes" id="UP001292094"/>
    </source>
</evidence>
<dbReference type="EMBL" id="JAWZYT010000727">
    <property type="protein sequence ID" value="KAK4319770.1"/>
    <property type="molecule type" value="Genomic_DNA"/>
</dbReference>
<dbReference type="PROSITE" id="PS50158">
    <property type="entry name" value="ZF_CCHC"/>
    <property type="match status" value="1"/>
</dbReference>
<name>A0AAE1Q3S8_9EUCA</name>
<evidence type="ECO:0000256" key="1">
    <source>
        <dbReference type="PROSITE-ProRule" id="PRU00047"/>
    </source>
</evidence>
<dbReference type="EMBL" id="JAWZYT010000298">
    <property type="protein sequence ID" value="KAK4325171.1"/>
    <property type="molecule type" value="Genomic_DNA"/>
</dbReference>
<sequence length="258" mass="27857">MSEPSLDLKLIPEYDGSAKQSVVEWLEKLELVCKLRGVSDVASVIPLRLSGGAFAVYLQVNEEDRKKAKKIKEALLAAFAVDPYAAYEQFICRKLQVGESPDVFLAELRRLASLFGGMSEKGLACAFVAGLPDSVQQLLRAGSRMESLDLEQILTRARAVIRDDCSSVKEVCLGARGLGAGDSSQRCYVCNGLNHFARDCLARQQDPFIGRSRRGARSTSRRGGRCYRCGILGHIALACPGNGQGGEASAPASSLDNQ</sequence>
<dbReference type="InterPro" id="IPR036875">
    <property type="entry name" value="Znf_CCHC_sf"/>
</dbReference>
<dbReference type="Proteomes" id="UP001292094">
    <property type="component" value="Unassembled WGS sequence"/>
</dbReference>
<organism evidence="3 5">
    <name type="scientific">Petrolisthes manimaculis</name>
    <dbReference type="NCBI Taxonomy" id="1843537"/>
    <lineage>
        <taxon>Eukaryota</taxon>
        <taxon>Metazoa</taxon>
        <taxon>Ecdysozoa</taxon>
        <taxon>Arthropoda</taxon>
        <taxon>Crustacea</taxon>
        <taxon>Multicrustacea</taxon>
        <taxon>Malacostraca</taxon>
        <taxon>Eumalacostraca</taxon>
        <taxon>Eucarida</taxon>
        <taxon>Decapoda</taxon>
        <taxon>Pleocyemata</taxon>
        <taxon>Anomura</taxon>
        <taxon>Galatheoidea</taxon>
        <taxon>Porcellanidae</taxon>
        <taxon>Petrolisthes</taxon>
    </lineage>
</organism>
<dbReference type="SMART" id="SM00343">
    <property type="entry name" value="ZnF_C2HC"/>
    <property type="match status" value="2"/>
</dbReference>
<feature type="domain" description="CCHC-type" evidence="2">
    <location>
        <begin position="225"/>
        <end position="240"/>
    </location>
</feature>
<gene>
    <name evidence="4" type="ORF">Pmani_004324</name>
    <name evidence="3" type="ORF">Pmani_009322</name>
</gene>
<dbReference type="AlphaFoldDB" id="A0AAE1Q3S8"/>
<evidence type="ECO:0000313" key="4">
    <source>
        <dbReference type="EMBL" id="KAK4325171.1"/>
    </source>
</evidence>
<keyword evidence="5" id="KW-1185">Reference proteome</keyword>